<proteinExistence type="predicted"/>
<organism evidence="1 2">
    <name type="scientific">Maylandia zebra</name>
    <name type="common">zebra mbuna</name>
    <dbReference type="NCBI Taxonomy" id="106582"/>
    <lineage>
        <taxon>Eukaryota</taxon>
        <taxon>Metazoa</taxon>
        <taxon>Chordata</taxon>
        <taxon>Craniata</taxon>
        <taxon>Vertebrata</taxon>
        <taxon>Euteleostomi</taxon>
        <taxon>Actinopterygii</taxon>
        <taxon>Neopterygii</taxon>
        <taxon>Teleostei</taxon>
        <taxon>Neoteleostei</taxon>
        <taxon>Acanthomorphata</taxon>
        <taxon>Ovalentaria</taxon>
        <taxon>Cichlomorphae</taxon>
        <taxon>Cichliformes</taxon>
        <taxon>Cichlidae</taxon>
        <taxon>African cichlids</taxon>
        <taxon>Pseudocrenilabrinae</taxon>
        <taxon>Haplochromini</taxon>
        <taxon>Maylandia</taxon>
        <taxon>Maylandia zebra complex</taxon>
    </lineage>
</organism>
<name>A0A3P9DJW9_9CICH</name>
<reference evidence="1 2" key="1">
    <citation type="journal article" date="2014" name="Nature">
        <title>The genomic substrate for adaptive radiation in African cichlid fish.</title>
        <authorList>
            <person name="Brawand D."/>
            <person name="Wagner C.E."/>
            <person name="Li Y.I."/>
            <person name="Malinsky M."/>
            <person name="Keller I."/>
            <person name="Fan S."/>
            <person name="Simakov O."/>
            <person name="Ng A.Y."/>
            <person name="Lim Z.W."/>
            <person name="Bezault E."/>
            <person name="Turner-Maier J."/>
            <person name="Johnson J."/>
            <person name="Alcazar R."/>
            <person name="Noh H.J."/>
            <person name="Russell P."/>
            <person name="Aken B."/>
            <person name="Alfoldi J."/>
            <person name="Amemiya C."/>
            <person name="Azzouzi N."/>
            <person name="Baroiller J.F."/>
            <person name="Barloy-Hubler F."/>
            <person name="Berlin A."/>
            <person name="Bloomquist R."/>
            <person name="Carleton K.L."/>
            <person name="Conte M.A."/>
            <person name="D'Cotta H."/>
            <person name="Eshel O."/>
            <person name="Gaffney L."/>
            <person name="Galibert F."/>
            <person name="Gante H.F."/>
            <person name="Gnerre S."/>
            <person name="Greuter L."/>
            <person name="Guyon R."/>
            <person name="Haddad N.S."/>
            <person name="Haerty W."/>
            <person name="Harris R.M."/>
            <person name="Hofmann H.A."/>
            <person name="Hourlier T."/>
            <person name="Hulata G."/>
            <person name="Jaffe D.B."/>
            <person name="Lara M."/>
            <person name="Lee A.P."/>
            <person name="MacCallum I."/>
            <person name="Mwaiko S."/>
            <person name="Nikaido M."/>
            <person name="Nishihara H."/>
            <person name="Ozouf-Costaz C."/>
            <person name="Penman D.J."/>
            <person name="Przybylski D."/>
            <person name="Rakotomanga M."/>
            <person name="Renn S.C.P."/>
            <person name="Ribeiro F.J."/>
            <person name="Ron M."/>
            <person name="Salzburger W."/>
            <person name="Sanchez-Pulido L."/>
            <person name="Santos M.E."/>
            <person name="Searle S."/>
            <person name="Sharpe T."/>
            <person name="Swofford R."/>
            <person name="Tan F.J."/>
            <person name="Williams L."/>
            <person name="Young S."/>
            <person name="Yin S."/>
            <person name="Okada N."/>
            <person name="Kocher T.D."/>
            <person name="Miska E.A."/>
            <person name="Lander E.S."/>
            <person name="Venkatesh B."/>
            <person name="Fernald R.D."/>
            <person name="Meyer A."/>
            <person name="Ponting C.P."/>
            <person name="Streelman J.T."/>
            <person name="Lindblad-Toh K."/>
            <person name="Seehausen O."/>
            <person name="Di Palma F."/>
        </authorList>
    </citation>
    <scope>NUCLEOTIDE SEQUENCE</scope>
</reference>
<keyword evidence="2" id="KW-1185">Reference proteome</keyword>
<dbReference type="AlphaFoldDB" id="A0A3P9DJW9"/>
<sequence>MSRWCVFYWSPGVCSLGWTSSGLTSMCSRVKITGSFMNTRLDSLLIEAAMMSELTATETLRAFL</sequence>
<accession>A0A3P9DJW9</accession>
<dbReference type="GeneTree" id="ENSGT01010000222545"/>
<reference evidence="1" key="3">
    <citation type="submission" date="2025-09" db="UniProtKB">
        <authorList>
            <consortium name="Ensembl"/>
        </authorList>
    </citation>
    <scope>IDENTIFICATION</scope>
</reference>
<dbReference type="Proteomes" id="UP000265160">
    <property type="component" value="LG15"/>
</dbReference>
<evidence type="ECO:0000313" key="1">
    <source>
        <dbReference type="Ensembl" id="ENSMZEP00005034487.1"/>
    </source>
</evidence>
<protein>
    <submittedName>
        <fullName evidence="1">Uncharacterized protein</fullName>
    </submittedName>
</protein>
<dbReference type="Ensembl" id="ENSMZET00005035698.1">
    <property type="protein sequence ID" value="ENSMZEP00005034487.1"/>
    <property type="gene ID" value="ENSMZEG00005025766.1"/>
</dbReference>
<evidence type="ECO:0000313" key="2">
    <source>
        <dbReference type="Proteomes" id="UP000265160"/>
    </source>
</evidence>
<reference evidence="1" key="2">
    <citation type="submission" date="2025-08" db="UniProtKB">
        <authorList>
            <consortium name="Ensembl"/>
        </authorList>
    </citation>
    <scope>IDENTIFICATION</scope>
</reference>